<sequence>RTGKQQNDLEGQLTQLEARFTLDKIDLHIDEALNCCGENDEGEPFLHLILESIVAKTKIKTYDMEFDASLTNLILCHDQFIGKDNQRLCLLSAQINKNNNNRTDQEIPTLVSVHFLHTSSKNPLFLSTIYNGIENKAHIHVSKLVVILQLEALLSIFRFYESLTRKLP</sequence>
<accession>A0A8S3GBM0</accession>
<dbReference type="EMBL" id="CAJOBH010263829">
    <property type="protein sequence ID" value="CAF5158798.1"/>
    <property type="molecule type" value="Genomic_DNA"/>
</dbReference>
<organism evidence="1 2">
    <name type="scientific">Rotaria magnacalcarata</name>
    <dbReference type="NCBI Taxonomy" id="392030"/>
    <lineage>
        <taxon>Eukaryota</taxon>
        <taxon>Metazoa</taxon>
        <taxon>Spiralia</taxon>
        <taxon>Gnathifera</taxon>
        <taxon>Rotifera</taxon>
        <taxon>Eurotatoria</taxon>
        <taxon>Bdelloidea</taxon>
        <taxon>Philodinida</taxon>
        <taxon>Philodinidae</taxon>
        <taxon>Rotaria</taxon>
    </lineage>
</organism>
<proteinExistence type="predicted"/>
<evidence type="ECO:0000313" key="1">
    <source>
        <dbReference type="EMBL" id="CAF5158798.1"/>
    </source>
</evidence>
<feature type="non-terminal residue" evidence="1">
    <location>
        <position position="1"/>
    </location>
</feature>
<dbReference type="Proteomes" id="UP000681967">
    <property type="component" value="Unassembled WGS sequence"/>
</dbReference>
<protein>
    <submittedName>
        <fullName evidence="1">Uncharacterized protein</fullName>
    </submittedName>
</protein>
<comment type="caution">
    <text evidence="1">The sequence shown here is derived from an EMBL/GenBank/DDBJ whole genome shotgun (WGS) entry which is preliminary data.</text>
</comment>
<dbReference type="AlphaFoldDB" id="A0A8S3GBM0"/>
<evidence type="ECO:0000313" key="2">
    <source>
        <dbReference type="Proteomes" id="UP000681967"/>
    </source>
</evidence>
<feature type="non-terminal residue" evidence="1">
    <location>
        <position position="168"/>
    </location>
</feature>
<gene>
    <name evidence="1" type="ORF">BYL167_LOCUS74023</name>
</gene>
<name>A0A8S3GBM0_9BILA</name>
<reference evidence="1" key="1">
    <citation type="submission" date="2021-02" db="EMBL/GenBank/DDBJ databases">
        <authorList>
            <person name="Nowell W R."/>
        </authorList>
    </citation>
    <scope>NUCLEOTIDE SEQUENCE</scope>
</reference>